<reference evidence="1" key="1">
    <citation type="submission" date="2014-05" db="EMBL/GenBank/DDBJ databases">
        <authorList>
            <person name="Chronopoulou M."/>
        </authorList>
    </citation>
    <scope>NUCLEOTIDE SEQUENCE</scope>
    <source>
        <tissue evidence="1">Whole organism</tissue>
    </source>
</reference>
<evidence type="ECO:0000313" key="1">
    <source>
        <dbReference type="EMBL" id="CDW26649.1"/>
    </source>
</evidence>
<name>A0A0K2TL50_LEPSM</name>
<sequence length="66" mass="7500">MDGEIPAKGTCRLYSSIKLSFVRFSSLAKFSSYYTPLDIGIRASLVKDKVSRFSSFVLIHKENFVF</sequence>
<organism evidence="1">
    <name type="scientific">Lepeophtheirus salmonis</name>
    <name type="common">Salmon louse</name>
    <name type="synonym">Caligus salmonis</name>
    <dbReference type="NCBI Taxonomy" id="72036"/>
    <lineage>
        <taxon>Eukaryota</taxon>
        <taxon>Metazoa</taxon>
        <taxon>Ecdysozoa</taxon>
        <taxon>Arthropoda</taxon>
        <taxon>Crustacea</taxon>
        <taxon>Multicrustacea</taxon>
        <taxon>Hexanauplia</taxon>
        <taxon>Copepoda</taxon>
        <taxon>Siphonostomatoida</taxon>
        <taxon>Caligidae</taxon>
        <taxon>Lepeophtheirus</taxon>
    </lineage>
</organism>
<dbReference type="AlphaFoldDB" id="A0A0K2TL50"/>
<dbReference type="EMBL" id="HACA01009288">
    <property type="protein sequence ID" value="CDW26649.1"/>
    <property type="molecule type" value="Transcribed_RNA"/>
</dbReference>
<proteinExistence type="predicted"/>
<protein>
    <submittedName>
        <fullName evidence="1">Uncharacterized protein</fullName>
    </submittedName>
</protein>
<accession>A0A0K2TL50</accession>